<proteinExistence type="inferred from homology"/>
<dbReference type="PANTHER" id="PTHR43731">
    <property type="entry name" value="RHOMBOID PROTEASE"/>
    <property type="match status" value="1"/>
</dbReference>
<dbReference type="InterPro" id="IPR050925">
    <property type="entry name" value="Rhomboid_protease_S54"/>
</dbReference>
<keyword evidence="10" id="KW-0645">Protease</keyword>
<evidence type="ECO:0000259" key="9">
    <source>
        <dbReference type="Pfam" id="PF20216"/>
    </source>
</evidence>
<feature type="transmembrane region" description="Helical" evidence="7">
    <location>
        <begin position="176"/>
        <end position="196"/>
    </location>
</feature>
<feature type="transmembrane region" description="Helical" evidence="7">
    <location>
        <begin position="21"/>
        <end position="42"/>
    </location>
</feature>
<evidence type="ECO:0000256" key="6">
    <source>
        <dbReference type="ARBA" id="ARBA00023136"/>
    </source>
</evidence>
<keyword evidence="11" id="KW-1185">Reference proteome</keyword>
<evidence type="ECO:0000256" key="3">
    <source>
        <dbReference type="ARBA" id="ARBA00022692"/>
    </source>
</evidence>
<feature type="transmembrane region" description="Helical" evidence="7">
    <location>
        <begin position="140"/>
        <end position="164"/>
    </location>
</feature>
<dbReference type="InterPro" id="IPR046483">
    <property type="entry name" value="DUF6576"/>
</dbReference>
<evidence type="ECO:0000256" key="4">
    <source>
        <dbReference type="ARBA" id="ARBA00022801"/>
    </source>
</evidence>
<comment type="similarity">
    <text evidence="2">Belongs to the peptidase S54 family.</text>
</comment>
<organism evidence="10 11">
    <name type="scientific">Chitinophaga defluvii</name>
    <dbReference type="NCBI Taxonomy" id="3163343"/>
    <lineage>
        <taxon>Bacteria</taxon>
        <taxon>Pseudomonadati</taxon>
        <taxon>Bacteroidota</taxon>
        <taxon>Chitinophagia</taxon>
        <taxon>Chitinophagales</taxon>
        <taxon>Chitinophagaceae</taxon>
        <taxon>Chitinophaga</taxon>
    </lineage>
</organism>
<dbReference type="EMBL" id="JBEXAC010000002">
    <property type="protein sequence ID" value="MET6999085.1"/>
    <property type="molecule type" value="Genomic_DNA"/>
</dbReference>
<dbReference type="InterPro" id="IPR035952">
    <property type="entry name" value="Rhomboid-like_sf"/>
</dbReference>
<keyword evidence="4 10" id="KW-0378">Hydrolase</keyword>
<evidence type="ECO:0000313" key="11">
    <source>
        <dbReference type="Proteomes" id="UP001549749"/>
    </source>
</evidence>
<name>A0ABV2T8Y8_9BACT</name>
<dbReference type="Gene3D" id="1.20.1540.10">
    <property type="entry name" value="Rhomboid-like"/>
    <property type="match status" value="1"/>
</dbReference>
<feature type="domain" description="DUF6576" evidence="9">
    <location>
        <begin position="275"/>
        <end position="306"/>
    </location>
</feature>
<feature type="transmembrane region" description="Helical" evidence="7">
    <location>
        <begin position="202"/>
        <end position="218"/>
    </location>
</feature>
<sequence length="309" mass="35061">MHAVERERIPRLSLGEERNMVTQILVVNLTIYVLLLFTWVLYNMEGLKTPQFEKDIMSWIMLPAGPAKLLTRPWTLITSMFTHFYFWQIFSNMVWLWCFGSILQNLAGHQRILPVYLFGGISGAVFYVLGMQAIPSFHQLIPNAAAMGASASVMALAIAATALAPKYRLFPLLSGGIPLWVITVIFTGLHIYSHIFSLHNNTFYPLLLGGGLFGLLFIQQWKRGRDWGKGLNKLTFKATHLFHPADQQMDPDQLQTIFQPVLTATEHKKIADIPEQVINEILDKINEKGIKSLTPEERDILLKASKEVQ</sequence>
<evidence type="ECO:0000256" key="7">
    <source>
        <dbReference type="SAM" id="Phobius"/>
    </source>
</evidence>
<dbReference type="Proteomes" id="UP001549749">
    <property type="component" value="Unassembled WGS sequence"/>
</dbReference>
<reference evidence="10 11" key="1">
    <citation type="submission" date="2024-06" db="EMBL/GenBank/DDBJ databases">
        <title>Chitinophaga defluvii sp. nov., isolated from municipal sewage.</title>
        <authorList>
            <person name="Zhang L."/>
        </authorList>
    </citation>
    <scope>NUCLEOTIDE SEQUENCE [LARGE SCALE GENOMIC DNA]</scope>
    <source>
        <strain evidence="10 11">H8</strain>
    </source>
</reference>
<dbReference type="PANTHER" id="PTHR43731:SF14">
    <property type="entry name" value="PRESENILIN-ASSOCIATED RHOMBOID-LIKE PROTEIN, MITOCHONDRIAL"/>
    <property type="match status" value="1"/>
</dbReference>
<dbReference type="GO" id="GO:0008233">
    <property type="term" value="F:peptidase activity"/>
    <property type="evidence" value="ECO:0007669"/>
    <property type="project" value="UniProtKB-KW"/>
</dbReference>
<evidence type="ECO:0000259" key="8">
    <source>
        <dbReference type="Pfam" id="PF01694"/>
    </source>
</evidence>
<dbReference type="SUPFAM" id="SSF144091">
    <property type="entry name" value="Rhomboid-like"/>
    <property type="match status" value="1"/>
</dbReference>
<dbReference type="RefSeq" id="WP_354661651.1">
    <property type="nucleotide sequence ID" value="NZ_JBEXAC010000002.1"/>
</dbReference>
<evidence type="ECO:0000256" key="5">
    <source>
        <dbReference type="ARBA" id="ARBA00022989"/>
    </source>
</evidence>
<evidence type="ECO:0000256" key="1">
    <source>
        <dbReference type="ARBA" id="ARBA00004141"/>
    </source>
</evidence>
<dbReference type="GO" id="GO:0006508">
    <property type="term" value="P:proteolysis"/>
    <property type="evidence" value="ECO:0007669"/>
    <property type="project" value="UniProtKB-KW"/>
</dbReference>
<feature type="transmembrane region" description="Helical" evidence="7">
    <location>
        <begin position="84"/>
        <end position="103"/>
    </location>
</feature>
<comment type="subcellular location">
    <subcellularLocation>
        <location evidence="1">Membrane</location>
        <topology evidence="1">Multi-pass membrane protein</topology>
    </subcellularLocation>
</comment>
<evidence type="ECO:0000256" key="2">
    <source>
        <dbReference type="ARBA" id="ARBA00009045"/>
    </source>
</evidence>
<keyword evidence="3 7" id="KW-0812">Transmembrane</keyword>
<dbReference type="Pfam" id="PF20216">
    <property type="entry name" value="DUF6576"/>
    <property type="match status" value="1"/>
</dbReference>
<evidence type="ECO:0000313" key="10">
    <source>
        <dbReference type="EMBL" id="MET6999085.1"/>
    </source>
</evidence>
<feature type="transmembrane region" description="Helical" evidence="7">
    <location>
        <begin position="115"/>
        <end position="134"/>
    </location>
</feature>
<dbReference type="InterPro" id="IPR022764">
    <property type="entry name" value="Peptidase_S54_rhomboid_dom"/>
</dbReference>
<accession>A0ABV2T8Y8</accession>
<keyword evidence="6 7" id="KW-0472">Membrane</keyword>
<comment type="caution">
    <text evidence="10">The sequence shown here is derived from an EMBL/GenBank/DDBJ whole genome shotgun (WGS) entry which is preliminary data.</text>
</comment>
<dbReference type="Pfam" id="PF01694">
    <property type="entry name" value="Rhomboid"/>
    <property type="match status" value="1"/>
</dbReference>
<keyword evidence="5 7" id="KW-1133">Transmembrane helix</keyword>
<gene>
    <name evidence="10" type="ORF">ABR189_16985</name>
</gene>
<protein>
    <submittedName>
        <fullName evidence="10">Rhomboid family intramembrane serine protease</fullName>
        <ecNumber evidence="10">3.4.21.105</ecNumber>
    </submittedName>
</protein>
<dbReference type="EC" id="3.4.21.105" evidence="10"/>
<feature type="domain" description="Peptidase S54 rhomboid" evidence="8">
    <location>
        <begin position="72"/>
        <end position="199"/>
    </location>
</feature>